<accession>A0A317SEY8</accession>
<proteinExistence type="predicted"/>
<name>A0A317SEY8_9PEZI</name>
<organism evidence="2 3">
    <name type="scientific">Tuber magnatum</name>
    <name type="common">white Piedmont truffle</name>
    <dbReference type="NCBI Taxonomy" id="42249"/>
    <lineage>
        <taxon>Eukaryota</taxon>
        <taxon>Fungi</taxon>
        <taxon>Dikarya</taxon>
        <taxon>Ascomycota</taxon>
        <taxon>Pezizomycotina</taxon>
        <taxon>Pezizomycetes</taxon>
        <taxon>Pezizales</taxon>
        <taxon>Tuberaceae</taxon>
        <taxon>Tuber</taxon>
    </lineage>
</organism>
<comment type="caution">
    <text evidence="2">The sequence shown here is derived from an EMBL/GenBank/DDBJ whole genome shotgun (WGS) entry which is preliminary data.</text>
</comment>
<protein>
    <recommendedName>
        <fullName evidence="4">Secreted protein</fullName>
    </recommendedName>
</protein>
<reference evidence="2 3" key="1">
    <citation type="submission" date="2018-03" db="EMBL/GenBank/DDBJ databases">
        <title>Genomes of Pezizomycetes fungi and the evolution of truffles.</title>
        <authorList>
            <person name="Murat C."/>
            <person name="Payen T."/>
            <person name="Noel B."/>
            <person name="Kuo A."/>
            <person name="Martin F.M."/>
        </authorList>
    </citation>
    <scope>NUCLEOTIDE SEQUENCE [LARGE SCALE GENOMIC DNA]</scope>
    <source>
        <strain evidence="2">091103-1</strain>
    </source>
</reference>
<gene>
    <name evidence="2" type="ORF">C7212DRAFT_335528</name>
</gene>
<dbReference type="Proteomes" id="UP000246991">
    <property type="component" value="Unassembled WGS sequence"/>
</dbReference>
<evidence type="ECO:0000256" key="1">
    <source>
        <dbReference type="SAM" id="SignalP"/>
    </source>
</evidence>
<feature type="chain" id="PRO_5016307133" description="Secreted protein" evidence="1">
    <location>
        <begin position="21"/>
        <end position="74"/>
    </location>
</feature>
<evidence type="ECO:0008006" key="4">
    <source>
        <dbReference type="Google" id="ProtNLM"/>
    </source>
</evidence>
<evidence type="ECO:0000313" key="2">
    <source>
        <dbReference type="EMBL" id="PWW72925.1"/>
    </source>
</evidence>
<sequence length="74" mass="8296">MIPLFSILFPPILFFSCSLSSFPSQLSFLNPCNRCYLFAKPALLRTILIPSPLSISYPITGSYVTNFQSPLYIS</sequence>
<dbReference type="AlphaFoldDB" id="A0A317SEY8"/>
<feature type="signal peptide" evidence="1">
    <location>
        <begin position="1"/>
        <end position="20"/>
    </location>
</feature>
<evidence type="ECO:0000313" key="3">
    <source>
        <dbReference type="Proteomes" id="UP000246991"/>
    </source>
</evidence>
<keyword evidence="3" id="KW-1185">Reference proteome</keyword>
<keyword evidence="1" id="KW-0732">Signal</keyword>
<dbReference type="EMBL" id="PYWC01000091">
    <property type="protein sequence ID" value="PWW72925.1"/>
    <property type="molecule type" value="Genomic_DNA"/>
</dbReference>